<dbReference type="InterPro" id="IPR029063">
    <property type="entry name" value="SAM-dependent_MTases_sf"/>
</dbReference>
<dbReference type="GO" id="GO:0008168">
    <property type="term" value="F:methyltransferase activity"/>
    <property type="evidence" value="ECO:0007669"/>
    <property type="project" value="UniProtKB-KW"/>
</dbReference>
<name>A0ABP4GCC6_9PSEU</name>
<keyword evidence="3" id="KW-1185">Reference proteome</keyword>
<evidence type="ECO:0000313" key="3">
    <source>
        <dbReference type="Proteomes" id="UP001500467"/>
    </source>
</evidence>
<dbReference type="Gene3D" id="3.40.50.150">
    <property type="entry name" value="Vaccinia Virus protein VP39"/>
    <property type="match status" value="1"/>
</dbReference>
<feature type="domain" description="Methyltransferase type 11" evidence="1">
    <location>
        <begin position="37"/>
        <end position="114"/>
    </location>
</feature>
<protein>
    <submittedName>
        <fullName evidence="2">Class I SAM-dependent methyltransferase</fullName>
    </submittedName>
</protein>
<accession>A0ABP4GCC6</accession>
<keyword evidence="2" id="KW-0489">Methyltransferase</keyword>
<evidence type="ECO:0000313" key="2">
    <source>
        <dbReference type="EMBL" id="GAA1218273.1"/>
    </source>
</evidence>
<evidence type="ECO:0000259" key="1">
    <source>
        <dbReference type="Pfam" id="PF08241"/>
    </source>
</evidence>
<dbReference type="Proteomes" id="UP001500467">
    <property type="component" value="Unassembled WGS sequence"/>
</dbReference>
<reference evidence="3" key="1">
    <citation type="journal article" date="2019" name="Int. J. Syst. Evol. Microbiol.">
        <title>The Global Catalogue of Microorganisms (GCM) 10K type strain sequencing project: providing services to taxonomists for standard genome sequencing and annotation.</title>
        <authorList>
            <consortium name="The Broad Institute Genomics Platform"/>
            <consortium name="The Broad Institute Genome Sequencing Center for Infectious Disease"/>
            <person name="Wu L."/>
            <person name="Ma J."/>
        </authorList>
    </citation>
    <scope>NUCLEOTIDE SEQUENCE [LARGE SCALE GENOMIC DNA]</scope>
    <source>
        <strain evidence="3">JCM 13022</strain>
    </source>
</reference>
<sequence length="248" mass="27816">MAPHVYDRIGTGYARGRRTDPRWMARISQAVGDGALVDVGAGTGSYEPDRTTVLAVEPSRRMLAQRAGPAAPAVQAVAEQLPLRDDAADVTLAVLTVHHWGDWRRGLAELRRVSSRQVIVAYETRLHAEFWLTRDYIPEIARLEVSRPSATDIADELGAENVSVLPVPWDFTDGVFPAYWRRPEAYLDARVRWNCSALAQTDAAAVSRGVERLRRDLESGRWHERHRDLLGRDELDVGFRLVTRDGRG</sequence>
<dbReference type="EMBL" id="BAAALM010000016">
    <property type="protein sequence ID" value="GAA1218273.1"/>
    <property type="molecule type" value="Genomic_DNA"/>
</dbReference>
<gene>
    <name evidence="2" type="ORF">GCM10009675_46030</name>
</gene>
<proteinExistence type="predicted"/>
<organism evidence="2 3">
    <name type="scientific">Prauserella alba</name>
    <dbReference type="NCBI Taxonomy" id="176898"/>
    <lineage>
        <taxon>Bacteria</taxon>
        <taxon>Bacillati</taxon>
        <taxon>Actinomycetota</taxon>
        <taxon>Actinomycetes</taxon>
        <taxon>Pseudonocardiales</taxon>
        <taxon>Pseudonocardiaceae</taxon>
        <taxon>Prauserella</taxon>
    </lineage>
</organism>
<dbReference type="SUPFAM" id="SSF53335">
    <property type="entry name" value="S-adenosyl-L-methionine-dependent methyltransferases"/>
    <property type="match status" value="1"/>
</dbReference>
<dbReference type="InterPro" id="IPR013216">
    <property type="entry name" value="Methyltransf_11"/>
</dbReference>
<dbReference type="GO" id="GO:0032259">
    <property type="term" value="P:methylation"/>
    <property type="evidence" value="ECO:0007669"/>
    <property type="project" value="UniProtKB-KW"/>
</dbReference>
<dbReference type="Pfam" id="PF08241">
    <property type="entry name" value="Methyltransf_11"/>
    <property type="match status" value="1"/>
</dbReference>
<comment type="caution">
    <text evidence="2">The sequence shown here is derived from an EMBL/GenBank/DDBJ whole genome shotgun (WGS) entry which is preliminary data.</text>
</comment>
<keyword evidence="2" id="KW-0808">Transferase</keyword>